<dbReference type="Gene3D" id="3.90.1680.10">
    <property type="entry name" value="SOS response associated peptidase-like"/>
    <property type="match status" value="1"/>
</dbReference>
<dbReference type="PANTHER" id="PTHR13604">
    <property type="entry name" value="DC12-RELATED"/>
    <property type="match status" value="1"/>
</dbReference>
<protein>
    <recommendedName>
        <fullName evidence="8">Abasic site processing protein</fullName>
        <ecNumber evidence="8">3.4.-.-</ecNumber>
    </recommendedName>
</protein>
<evidence type="ECO:0000313" key="9">
    <source>
        <dbReference type="EMBL" id="OGM11312.1"/>
    </source>
</evidence>
<dbReference type="EMBL" id="MGFT01000027">
    <property type="protein sequence ID" value="OGM11312.1"/>
    <property type="molecule type" value="Genomic_DNA"/>
</dbReference>
<evidence type="ECO:0000256" key="8">
    <source>
        <dbReference type="RuleBase" id="RU364100"/>
    </source>
</evidence>
<dbReference type="GO" id="GO:0016829">
    <property type="term" value="F:lyase activity"/>
    <property type="evidence" value="ECO:0007669"/>
    <property type="project" value="UniProtKB-KW"/>
</dbReference>
<comment type="caution">
    <text evidence="9">The sequence shown here is derived from an EMBL/GenBank/DDBJ whole genome shotgun (WGS) entry which is preliminary data.</text>
</comment>
<organism evidence="9 10">
    <name type="scientific">Candidatus Woesebacteria bacterium RBG_16_36_11</name>
    <dbReference type="NCBI Taxonomy" id="1802481"/>
    <lineage>
        <taxon>Bacteria</taxon>
        <taxon>Candidatus Woeseibacteriota</taxon>
    </lineage>
</organism>
<keyword evidence="6" id="KW-0238">DNA-binding</keyword>
<dbReference type="STRING" id="1802481.A2W13_02595"/>
<evidence type="ECO:0000256" key="2">
    <source>
        <dbReference type="ARBA" id="ARBA00022670"/>
    </source>
</evidence>
<dbReference type="GO" id="GO:0106300">
    <property type="term" value="P:protein-DNA covalent cross-linking repair"/>
    <property type="evidence" value="ECO:0007669"/>
    <property type="project" value="InterPro"/>
</dbReference>
<dbReference type="AlphaFoldDB" id="A0A1F7X8F0"/>
<evidence type="ECO:0000256" key="1">
    <source>
        <dbReference type="ARBA" id="ARBA00008136"/>
    </source>
</evidence>
<dbReference type="EC" id="3.4.-.-" evidence="8"/>
<evidence type="ECO:0000256" key="6">
    <source>
        <dbReference type="ARBA" id="ARBA00023125"/>
    </source>
</evidence>
<evidence type="ECO:0000256" key="4">
    <source>
        <dbReference type="ARBA" id="ARBA00022801"/>
    </source>
</evidence>
<keyword evidence="7" id="KW-0456">Lyase</keyword>
<dbReference type="SUPFAM" id="SSF143081">
    <property type="entry name" value="BB1717-like"/>
    <property type="match status" value="1"/>
</dbReference>
<evidence type="ECO:0000256" key="7">
    <source>
        <dbReference type="ARBA" id="ARBA00023239"/>
    </source>
</evidence>
<evidence type="ECO:0000313" key="10">
    <source>
        <dbReference type="Proteomes" id="UP000178533"/>
    </source>
</evidence>
<proteinExistence type="inferred from homology"/>
<comment type="similarity">
    <text evidence="1 8">Belongs to the SOS response-associated peptidase family.</text>
</comment>
<dbReference type="InterPro" id="IPR036590">
    <property type="entry name" value="SRAP-like"/>
</dbReference>
<gene>
    <name evidence="9" type="ORF">A2W13_02595</name>
</gene>
<keyword evidence="5" id="KW-0190">Covalent protein-DNA linkage</keyword>
<keyword evidence="2 8" id="KW-0645">Protease</keyword>
<accession>A0A1F7X8F0</accession>
<dbReference type="Pfam" id="PF02586">
    <property type="entry name" value="SRAP"/>
    <property type="match status" value="1"/>
</dbReference>
<evidence type="ECO:0000256" key="3">
    <source>
        <dbReference type="ARBA" id="ARBA00022763"/>
    </source>
</evidence>
<name>A0A1F7X8F0_9BACT</name>
<dbReference type="GO" id="GO:0003697">
    <property type="term" value="F:single-stranded DNA binding"/>
    <property type="evidence" value="ECO:0007669"/>
    <property type="project" value="InterPro"/>
</dbReference>
<keyword evidence="4 8" id="KW-0378">Hydrolase</keyword>
<dbReference type="Proteomes" id="UP000178533">
    <property type="component" value="Unassembled WGS sequence"/>
</dbReference>
<evidence type="ECO:0000256" key="5">
    <source>
        <dbReference type="ARBA" id="ARBA00023124"/>
    </source>
</evidence>
<dbReference type="GO" id="GO:0006508">
    <property type="term" value="P:proteolysis"/>
    <property type="evidence" value="ECO:0007669"/>
    <property type="project" value="UniProtKB-KW"/>
</dbReference>
<keyword evidence="3" id="KW-0227">DNA damage</keyword>
<reference evidence="9 10" key="1">
    <citation type="journal article" date="2016" name="Nat. Commun.">
        <title>Thousands of microbial genomes shed light on interconnected biogeochemical processes in an aquifer system.</title>
        <authorList>
            <person name="Anantharaman K."/>
            <person name="Brown C.T."/>
            <person name="Hug L.A."/>
            <person name="Sharon I."/>
            <person name="Castelle C.J."/>
            <person name="Probst A.J."/>
            <person name="Thomas B.C."/>
            <person name="Singh A."/>
            <person name="Wilkins M.J."/>
            <person name="Karaoz U."/>
            <person name="Brodie E.L."/>
            <person name="Williams K.H."/>
            <person name="Hubbard S.S."/>
            <person name="Banfield J.F."/>
        </authorList>
    </citation>
    <scope>NUCLEOTIDE SEQUENCE [LARGE SCALE GENOMIC DNA]</scope>
</reference>
<dbReference type="InterPro" id="IPR003738">
    <property type="entry name" value="SRAP"/>
</dbReference>
<dbReference type="PANTHER" id="PTHR13604:SF0">
    <property type="entry name" value="ABASIC SITE PROCESSING PROTEIN HMCES"/>
    <property type="match status" value="1"/>
</dbReference>
<sequence length="227" mass="26577">MCGRFTLGKPSEIPKRFNTSNKMPLFEPSWNLAPSWTIPTVTRNSPNKITMMKWGFLFGKTSNYGTINLRSETTKERPFFRHFLTDKRCIIPADSFYEWGEVNLEGKPEKYPFNFYLKDRKIFGFAGLYNDFKDAEGRRIYSCAIFTCSPNEVVKKVHNRMPVILQEENEEEWLNPENKDFADIFKLLKPYPASEMKFNLVSQRVNNTGNDNKSLITPFENPQLKLE</sequence>
<dbReference type="GO" id="GO:0008233">
    <property type="term" value="F:peptidase activity"/>
    <property type="evidence" value="ECO:0007669"/>
    <property type="project" value="UniProtKB-KW"/>
</dbReference>